<reference evidence="2" key="1">
    <citation type="submission" date="2022-08" db="EMBL/GenBank/DDBJ databases">
        <title>The genomic sequence of strain Paenibacillus sp. SCIV0701.</title>
        <authorList>
            <person name="Zhao H."/>
        </authorList>
    </citation>
    <scope>NUCLEOTIDE SEQUENCE</scope>
    <source>
        <strain evidence="2">SCIV0701</strain>
    </source>
</reference>
<dbReference type="EMBL" id="JANIPJ010000041">
    <property type="protein sequence ID" value="MCR2808019.1"/>
    <property type="molecule type" value="Genomic_DNA"/>
</dbReference>
<keyword evidence="3" id="KW-1185">Reference proteome</keyword>
<accession>A0A9X2MX82</accession>
<dbReference type="InterPro" id="IPR011009">
    <property type="entry name" value="Kinase-like_dom_sf"/>
</dbReference>
<feature type="domain" description="Aminoglycoside phosphotransferase" evidence="1">
    <location>
        <begin position="31"/>
        <end position="253"/>
    </location>
</feature>
<dbReference type="Pfam" id="PF01636">
    <property type="entry name" value="APH"/>
    <property type="match status" value="1"/>
</dbReference>
<dbReference type="AlphaFoldDB" id="A0A9X2MX82"/>
<dbReference type="RefSeq" id="WP_257453036.1">
    <property type="nucleotide sequence ID" value="NZ_JANIPJ010000041.1"/>
</dbReference>
<gene>
    <name evidence="2" type="ORF">NQZ67_29505</name>
</gene>
<dbReference type="Gene3D" id="3.90.1200.10">
    <property type="match status" value="1"/>
</dbReference>
<protein>
    <submittedName>
        <fullName evidence="2">Phosphotransferase</fullName>
    </submittedName>
</protein>
<evidence type="ECO:0000259" key="1">
    <source>
        <dbReference type="Pfam" id="PF01636"/>
    </source>
</evidence>
<proteinExistence type="predicted"/>
<comment type="caution">
    <text evidence="2">The sequence shown here is derived from an EMBL/GenBank/DDBJ whole genome shotgun (WGS) entry which is preliminary data.</text>
</comment>
<dbReference type="Gene3D" id="3.30.200.20">
    <property type="entry name" value="Phosphorylase Kinase, domain 1"/>
    <property type="match status" value="1"/>
</dbReference>
<name>A0A9X2MX82_9BACL</name>
<organism evidence="2 3">
    <name type="scientific">Paenibacillus soyae</name>
    <dbReference type="NCBI Taxonomy" id="2969249"/>
    <lineage>
        <taxon>Bacteria</taxon>
        <taxon>Bacillati</taxon>
        <taxon>Bacillota</taxon>
        <taxon>Bacilli</taxon>
        <taxon>Bacillales</taxon>
        <taxon>Paenibacillaceae</taxon>
        <taxon>Paenibacillus</taxon>
    </lineage>
</organism>
<sequence>MENRDERERRLLQEAARRLVPGGVLTESRSLAGGVSAVTTYMEVSSPGGAASRYVMRRHGEADRKRDPHIARHEFKLLKLLHSRGVRVAEPVMADESGELFPEPYIVAAFVEGETAFEPADPVHAARLLAEQLAAIHRIDCSRTEVPHLSDIYDRAADNLRARPEQLDDSLGEDLIRAKLEPVWPKLSRNAGAILHGDFWPGNVLWKDGRIAAVIDWEDAAWGDPLSDVGNARLELLWAYGAEAKDAFTERYRERMPELAYDALPYWDLYAALRPASQLSHWGLPPDTEARMRQRHAEFVRQAMGKARS</sequence>
<dbReference type="PANTHER" id="PTHR21310">
    <property type="entry name" value="AMINOGLYCOSIDE PHOSPHOTRANSFERASE-RELATED-RELATED"/>
    <property type="match status" value="1"/>
</dbReference>
<dbReference type="Proteomes" id="UP001141950">
    <property type="component" value="Unassembled WGS sequence"/>
</dbReference>
<dbReference type="SUPFAM" id="SSF56112">
    <property type="entry name" value="Protein kinase-like (PK-like)"/>
    <property type="match status" value="1"/>
</dbReference>
<dbReference type="InterPro" id="IPR002575">
    <property type="entry name" value="Aminoglycoside_PTrfase"/>
</dbReference>
<evidence type="ECO:0000313" key="3">
    <source>
        <dbReference type="Proteomes" id="UP001141950"/>
    </source>
</evidence>
<evidence type="ECO:0000313" key="2">
    <source>
        <dbReference type="EMBL" id="MCR2808019.1"/>
    </source>
</evidence>
<dbReference type="InterPro" id="IPR051678">
    <property type="entry name" value="AGP_Transferase"/>
</dbReference>